<feature type="compositionally biased region" description="Low complexity" evidence="1">
    <location>
        <begin position="37"/>
        <end position="49"/>
    </location>
</feature>
<proteinExistence type="predicted"/>
<evidence type="ECO:0000313" key="3">
    <source>
        <dbReference type="EMBL" id="MBJ3807566.1"/>
    </source>
</evidence>
<comment type="caution">
    <text evidence="3">The sequence shown here is derived from an EMBL/GenBank/DDBJ whole genome shotgun (WGS) entry which is preliminary data.</text>
</comment>
<reference evidence="3 4" key="1">
    <citation type="submission" date="2020-12" db="EMBL/GenBank/DDBJ databases">
        <title>Streptomyces typhae sp. nov., a novel endophytic actinomycete isolated from the root of cattail pollen (Typha angustifolia L.).</title>
        <authorList>
            <person name="Peng C."/>
            <person name="Liu C."/>
        </authorList>
    </citation>
    <scope>NUCLEOTIDE SEQUENCE [LARGE SCALE GENOMIC DNA]</scope>
    <source>
        <strain evidence="3 4">JCM 4753</strain>
    </source>
</reference>
<evidence type="ECO:0000313" key="4">
    <source>
        <dbReference type="Proteomes" id="UP000634780"/>
    </source>
</evidence>
<feature type="signal peptide" evidence="2">
    <location>
        <begin position="1"/>
        <end position="24"/>
    </location>
</feature>
<feature type="chain" id="PRO_5045873727" description="Lipoprotein" evidence="2">
    <location>
        <begin position="25"/>
        <end position="134"/>
    </location>
</feature>
<keyword evidence="4" id="KW-1185">Reference proteome</keyword>
<keyword evidence="2" id="KW-0732">Signal</keyword>
<dbReference type="EMBL" id="JAEKOZ010000005">
    <property type="protein sequence ID" value="MBJ3807566.1"/>
    <property type="molecule type" value="Genomic_DNA"/>
</dbReference>
<organism evidence="3 4">
    <name type="scientific">Streptomyces flavofungini</name>
    <dbReference type="NCBI Taxonomy" id="68200"/>
    <lineage>
        <taxon>Bacteria</taxon>
        <taxon>Bacillati</taxon>
        <taxon>Actinomycetota</taxon>
        <taxon>Actinomycetes</taxon>
        <taxon>Kitasatosporales</taxon>
        <taxon>Streptomycetaceae</taxon>
        <taxon>Streptomyces</taxon>
    </lineage>
</organism>
<dbReference type="RefSeq" id="WP_190116736.1">
    <property type="nucleotide sequence ID" value="NZ_BMVR01000006.1"/>
</dbReference>
<accession>A0ABS0X308</accession>
<sequence length="134" mass="14732">MRPRRLRRALALAATLCVLLPVAAGCGDSGTGHAQGARTPKTPAPRTTSPEDLCAILIVKWGRDVYDFGKEPYGDYQNQGLSNGQYEILLDVLKAAKAERERHGADAGRNLMRRQAREKCDDRYRDGGPGPNPW</sequence>
<dbReference type="PROSITE" id="PS51257">
    <property type="entry name" value="PROKAR_LIPOPROTEIN"/>
    <property type="match status" value="1"/>
</dbReference>
<dbReference type="Proteomes" id="UP000634780">
    <property type="component" value="Unassembled WGS sequence"/>
</dbReference>
<evidence type="ECO:0000256" key="1">
    <source>
        <dbReference type="SAM" id="MobiDB-lite"/>
    </source>
</evidence>
<feature type="compositionally biased region" description="Basic and acidic residues" evidence="1">
    <location>
        <begin position="115"/>
        <end position="126"/>
    </location>
</feature>
<name>A0ABS0X308_9ACTN</name>
<feature type="region of interest" description="Disordered" evidence="1">
    <location>
        <begin position="29"/>
        <end position="49"/>
    </location>
</feature>
<feature type="region of interest" description="Disordered" evidence="1">
    <location>
        <begin position="101"/>
        <end position="134"/>
    </location>
</feature>
<evidence type="ECO:0008006" key="5">
    <source>
        <dbReference type="Google" id="ProtNLM"/>
    </source>
</evidence>
<gene>
    <name evidence="3" type="ORF">JGB26_10620</name>
</gene>
<evidence type="ECO:0000256" key="2">
    <source>
        <dbReference type="SAM" id="SignalP"/>
    </source>
</evidence>
<protein>
    <recommendedName>
        <fullName evidence="5">Lipoprotein</fullName>
    </recommendedName>
</protein>